<dbReference type="UniPathway" id="UPA00135">
    <property type="reaction ID" value="UER00197"/>
</dbReference>
<dbReference type="PANTHER" id="PTHR21152:SF40">
    <property type="entry name" value="ALANINE--GLYOXYLATE AMINOTRANSFERASE"/>
    <property type="match status" value="1"/>
</dbReference>
<comment type="cofactor">
    <cofactor evidence="1">
        <name>pyridoxal 5'-phosphate</name>
        <dbReference type="ChEBI" id="CHEBI:597326"/>
    </cofactor>
</comment>
<dbReference type="GO" id="GO:0019265">
    <property type="term" value="P:glycine biosynthetic process, by transamination of glyoxylate"/>
    <property type="evidence" value="ECO:0007669"/>
    <property type="project" value="TreeGrafter"/>
</dbReference>
<sequence length="357" mass="39923">MQHKIYFTPGPSQIFYTVEDHLKSALNEDVMCISHRSANFQAIFAHARAELSKLLNLPEGYDIYFTSSANEVWERIIQNLVEKQSHHFVNGSFSKKFHQFALDYQKSSTATKVEDGGDFKDLSVPDEAELISVTLNETSIGYTFPIEKIKELRAQNPDKLIALDAVSAFPAIPFDLNLVDTAYFSVQKCFGLPAGLGVWIVNQKCHATATNLEAKGHITGSYHSLAQLKAQGDKYQTPETPNILGIYLLGKVAEDMNRRTARQIQNDTSYKAALLYQAISESNSLEPFVESKECRSKTVVVAKVNDGNEAILKSMTEKGWIVGKGYGSYKGDHIRIANFPVHSKEQIEQMADFLTKQ</sequence>
<evidence type="ECO:0000313" key="17">
    <source>
        <dbReference type="Proteomes" id="UP000256779"/>
    </source>
</evidence>
<evidence type="ECO:0000256" key="3">
    <source>
        <dbReference type="ARBA" id="ARBA00006904"/>
    </source>
</evidence>
<keyword evidence="9" id="KW-0663">Pyridoxal phosphate</keyword>
<keyword evidence="7" id="KW-0028">Amino-acid biosynthesis</keyword>
<dbReference type="EMBL" id="QREG01000015">
    <property type="protein sequence ID" value="RED96217.1"/>
    <property type="molecule type" value="Genomic_DNA"/>
</dbReference>
<dbReference type="InterPro" id="IPR000192">
    <property type="entry name" value="Aminotrans_V_dom"/>
</dbReference>
<name>A0A3D9KZZ1_MARFU</name>
<reference evidence="16 17" key="1">
    <citation type="submission" date="2018-07" db="EMBL/GenBank/DDBJ databases">
        <title>Genomic Encyclopedia of Type Strains, Phase IV (KMG-IV): sequencing the most valuable type-strain genomes for metagenomic binning, comparative biology and taxonomic classification.</title>
        <authorList>
            <person name="Goeker M."/>
        </authorList>
    </citation>
    <scope>NUCLEOTIDE SEQUENCE [LARGE SCALE GENOMIC DNA]</scope>
    <source>
        <strain evidence="16 17">DSM 4134</strain>
    </source>
</reference>
<dbReference type="RefSeq" id="WP_115869072.1">
    <property type="nucleotide sequence ID" value="NZ_QREG01000015.1"/>
</dbReference>
<dbReference type="OrthoDB" id="975012at2"/>
<dbReference type="EC" id="2.6.1.52" evidence="4"/>
<dbReference type="InterPro" id="IPR015422">
    <property type="entry name" value="PyrdxlP-dep_Trfase_small"/>
</dbReference>
<dbReference type="SUPFAM" id="SSF53383">
    <property type="entry name" value="PLP-dependent transferases"/>
    <property type="match status" value="1"/>
</dbReference>
<evidence type="ECO:0000256" key="13">
    <source>
        <dbReference type="ARBA" id="ARBA00047630"/>
    </source>
</evidence>
<evidence type="ECO:0000256" key="10">
    <source>
        <dbReference type="ARBA" id="ARBA00023096"/>
    </source>
</evidence>
<keyword evidence="10" id="KW-0664">Pyridoxine biosynthesis</keyword>
<evidence type="ECO:0000256" key="6">
    <source>
        <dbReference type="ARBA" id="ARBA00022576"/>
    </source>
</evidence>
<comment type="pathway">
    <text evidence="2">Amino-acid biosynthesis; L-serine biosynthesis; L-serine from 3-phospho-D-glycerate: step 2/3.</text>
</comment>
<keyword evidence="11" id="KW-0718">Serine biosynthesis</keyword>
<dbReference type="Gene3D" id="3.40.640.10">
    <property type="entry name" value="Type I PLP-dependent aspartate aminotransferase-like (Major domain)"/>
    <property type="match status" value="1"/>
</dbReference>
<evidence type="ECO:0000256" key="11">
    <source>
        <dbReference type="ARBA" id="ARBA00023299"/>
    </source>
</evidence>
<dbReference type="InterPro" id="IPR015421">
    <property type="entry name" value="PyrdxlP-dep_Trfase_major"/>
</dbReference>
<dbReference type="GO" id="GO:0004760">
    <property type="term" value="F:L-serine-pyruvate transaminase activity"/>
    <property type="evidence" value="ECO:0007669"/>
    <property type="project" value="TreeGrafter"/>
</dbReference>
<comment type="catalytic activity">
    <reaction evidence="13">
        <text>4-(phosphooxy)-L-threonine + 2-oxoglutarate = (R)-3-hydroxy-2-oxo-4-phosphooxybutanoate + L-glutamate</text>
        <dbReference type="Rhea" id="RHEA:16573"/>
        <dbReference type="ChEBI" id="CHEBI:16810"/>
        <dbReference type="ChEBI" id="CHEBI:29985"/>
        <dbReference type="ChEBI" id="CHEBI:58452"/>
        <dbReference type="ChEBI" id="CHEBI:58538"/>
        <dbReference type="EC" id="2.6.1.52"/>
    </reaction>
</comment>
<evidence type="ECO:0000256" key="2">
    <source>
        <dbReference type="ARBA" id="ARBA00005099"/>
    </source>
</evidence>
<protein>
    <recommendedName>
        <fullName evidence="4">phosphoserine transaminase</fullName>
        <ecNumber evidence="4">2.6.1.52</ecNumber>
    </recommendedName>
    <alternativeName>
        <fullName evidence="12">Phosphohydroxythreonine aminotransferase</fullName>
    </alternativeName>
</protein>
<evidence type="ECO:0000256" key="14">
    <source>
        <dbReference type="ARBA" id="ARBA00049007"/>
    </source>
</evidence>
<dbReference type="Proteomes" id="UP000256779">
    <property type="component" value="Unassembled WGS sequence"/>
</dbReference>
<comment type="similarity">
    <text evidence="3">Belongs to the class-V pyridoxal-phosphate-dependent aminotransferase family. SerC subfamily.</text>
</comment>
<proteinExistence type="inferred from homology"/>
<comment type="catalytic activity">
    <reaction evidence="14">
        <text>O-phospho-L-serine + 2-oxoglutarate = 3-phosphooxypyruvate + L-glutamate</text>
        <dbReference type="Rhea" id="RHEA:14329"/>
        <dbReference type="ChEBI" id="CHEBI:16810"/>
        <dbReference type="ChEBI" id="CHEBI:18110"/>
        <dbReference type="ChEBI" id="CHEBI:29985"/>
        <dbReference type="ChEBI" id="CHEBI:57524"/>
        <dbReference type="EC" id="2.6.1.52"/>
    </reaction>
</comment>
<evidence type="ECO:0000256" key="5">
    <source>
        <dbReference type="ARBA" id="ARBA00022490"/>
    </source>
</evidence>
<dbReference type="AlphaFoldDB" id="A0A3D9KZZ1"/>
<accession>A0A3D9KZZ1</accession>
<dbReference type="InterPro" id="IPR022278">
    <property type="entry name" value="Pser_aminoTfrase"/>
</dbReference>
<keyword evidence="17" id="KW-1185">Reference proteome</keyword>
<organism evidence="16 17">
    <name type="scientific">Marinoscillum furvescens DSM 4134</name>
    <dbReference type="NCBI Taxonomy" id="1122208"/>
    <lineage>
        <taxon>Bacteria</taxon>
        <taxon>Pseudomonadati</taxon>
        <taxon>Bacteroidota</taxon>
        <taxon>Cytophagia</taxon>
        <taxon>Cytophagales</taxon>
        <taxon>Reichenbachiellaceae</taxon>
        <taxon>Marinoscillum</taxon>
    </lineage>
</organism>
<keyword evidence="8 16" id="KW-0808">Transferase</keyword>
<evidence type="ECO:0000256" key="8">
    <source>
        <dbReference type="ARBA" id="ARBA00022679"/>
    </source>
</evidence>
<gene>
    <name evidence="16" type="ORF">C7460_115108</name>
</gene>
<evidence type="ECO:0000313" key="16">
    <source>
        <dbReference type="EMBL" id="RED96217.1"/>
    </source>
</evidence>
<feature type="domain" description="Aminotransferase class V" evidence="15">
    <location>
        <begin position="11"/>
        <end position="314"/>
    </location>
</feature>
<evidence type="ECO:0000256" key="4">
    <source>
        <dbReference type="ARBA" id="ARBA00013030"/>
    </source>
</evidence>
<evidence type="ECO:0000259" key="15">
    <source>
        <dbReference type="Pfam" id="PF00266"/>
    </source>
</evidence>
<dbReference type="GO" id="GO:0006564">
    <property type="term" value="P:L-serine biosynthetic process"/>
    <property type="evidence" value="ECO:0007669"/>
    <property type="project" value="UniProtKB-KW"/>
</dbReference>
<dbReference type="Gene3D" id="3.90.1150.10">
    <property type="entry name" value="Aspartate Aminotransferase, domain 1"/>
    <property type="match status" value="1"/>
</dbReference>
<comment type="caution">
    <text evidence="16">The sequence shown here is derived from an EMBL/GenBank/DDBJ whole genome shotgun (WGS) entry which is preliminary data.</text>
</comment>
<evidence type="ECO:0000256" key="1">
    <source>
        <dbReference type="ARBA" id="ARBA00001933"/>
    </source>
</evidence>
<dbReference type="Pfam" id="PF00266">
    <property type="entry name" value="Aminotran_5"/>
    <property type="match status" value="1"/>
</dbReference>
<dbReference type="PIRSF" id="PIRSF000525">
    <property type="entry name" value="SerC"/>
    <property type="match status" value="1"/>
</dbReference>
<evidence type="ECO:0000256" key="9">
    <source>
        <dbReference type="ARBA" id="ARBA00022898"/>
    </source>
</evidence>
<keyword evidence="5" id="KW-0963">Cytoplasm</keyword>
<dbReference type="InterPro" id="IPR015424">
    <property type="entry name" value="PyrdxlP-dep_Trfase"/>
</dbReference>
<dbReference type="GO" id="GO:0008615">
    <property type="term" value="P:pyridoxine biosynthetic process"/>
    <property type="evidence" value="ECO:0007669"/>
    <property type="project" value="UniProtKB-KW"/>
</dbReference>
<dbReference type="PANTHER" id="PTHR21152">
    <property type="entry name" value="AMINOTRANSFERASE CLASS V"/>
    <property type="match status" value="1"/>
</dbReference>
<dbReference type="GO" id="GO:0004648">
    <property type="term" value="F:O-phospho-L-serine:2-oxoglutarate aminotransferase activity"/>
    <property type="evidence" value="ECO:0007669"/>
    <property type="project" value="UniProtKB-EC"/>
</dbReference>
<keyword evidence="6 16" id="KW-0032">Aminotransferase</keyword>
<evidence type="ECO:0000256" key="12">
    <source>
        <dbReference type="ARBA" id="ARBA00031421"/>
    </source>
</evidence>
<evidence type="ECO:0000256" key="7">
    <source>
        <dbReference type="ARBA" id="ARBA00022605"/>
    </source>
</evidence>
<dbReference type="GO" id="GO:0008453">
    <property type="term" value="F:alanine-glyoxylate transaminase activity"/>
    <property type="evidence" value="ECO:0007669"/>
    <property type="project" value="TreeGrafter"/>
</dbReference>